<comment type="caution">
    <text evidence="2">The sequence shown here is derived from an EMBL/GenBank/DDBJ whole genome shotgun (WGS) entry which is preliminary data.</text>
</comment>
<dbReference type="InterPro" id="IPR011990">
    <property type="entry name" value="TPR-like_helical_dom_sf"/>
</dbReference>
<dbReference type="RefSeq" id="XP_044551808.1">
    <property type="nucleotide sequence ID" value="XM_044690048.1"/>
</dbReference>
<name>A0AA88GXM7_NAELO</name>
<dbReference type="Gene3D" id="1.25.40.10">
    <property type="entry name" value="Tetratricopeptide repeat domain"/>
    <property type="match status" value="1"/>
</dbReference>
<reference evidence="2 3" key="1">
    <citation type="journal article" date="2018" name="BMC Genomics">
        <title>The genome of Naegleria lovaniensis, the basis for a comparative approach to unravel pathogenicity factors of the human pathogenic amoeba N. fowleri.</title>
        <authorList>
            <person name="Liechti N."/>
            <person name="Schurch N."/>
            <person name="Bruggmann R."/>
            <person name="Wittwer M."/>
        </authorList>
    </citation>
    <scope>NUCLEOTIDE SEQUENCE [LARGE SCALE GENOMIC DNA]</scope>
    <source>
        <strain evidence="2 3">ATCC 30569</strain>
    </source>
</reference>
<keyword evidence="3" id="KW-1185">Reference proteome</keyword>
<dbReference type="EMBL" id="PYSW02000012">
    <property type="protein sequence ID" value="KAG2387816.1"/>
    <property type="molecule type" value="Genomic_DNA"/>
</dbReference>
<proteinExistence type="predicted"/>
<dbReference type="PROSITE" id="PS50005">
    <property type="entry name" value="TPR"/>
    <property type="match status" value="1"/>
</dbReference>
<dbReference type="AlphaFoldDB" id="A0AA88GXM7"/>
<feature type="repeat" description="TPR" evidence="1">
    <location>
        <begin position="333"/>
        <end position="366"/>
    </location>
</feature>
<dbReference type="SUPFAM" id="SSF48452">
    <property type="entry name" value="TPR-like"/>
    <property type="match status" value="1"/>
</dbReference>
<dbReference type="GeneID" id="68093866"/>
<accession>A0AA88GXM7</accession>
<evidence type="ECO:0000313" key="2">
    <source>
        <dbReference type="EMBL" id="KAG2387816.1"/>
    </source>
</evidence>
<gene>
    <name evidence="2" type="ORF">C9374_001410</name>
</gene>
<evidence type="ECO:0000313" key="3">
    <source>
        <dbReference type="Proteomes" id="UP000816034"/>
    </source>
</evidence>
<organism evidence="2 3">
    <name type="scientific">Naegleria lovaniensis</name>
    <name type="common">Amoeba</name>
    <dbReference type="NCBI Taxonomy" id="51637"/>
    <lineage>
        <taxon>Eukaryota</taxon>
        <taxon>Discoba</taxon>
        <taxon>Heterolobosea</taxon>
        <taxon>Tetramitia</taxon>
        <taxon>Eutetramitia</taxon>
        <taxon>Vahlkampfiidae</taxon>
        <taxon>Naegleria</taxon>
    </lineage>
</organism>
<dbReference type="Proteomes" id="UP000816034">
    <property type="component" value="Unassembled WGS sequence"/>
</dbReference>
<sequence>MQREDGRMIELLKQCPHIASLSEEEQQALIKQENFLNHIPHPHVSLILKQHDDNQSNDHVPKTCPYFSSNEAVSEASSSSTSNNQELKCPYQSVLNGEQSAMKASDFKCNKCSAYLIGCMSSKTESLCKYCYQELVNTNEGQHSNYESDDFKQHLTDSYVEILFERNENERSKNNNSELNETELKLRRIEFYTNLAKQEYALNKNCGPYWMEKARSIAFKDIFIATHSKCELHPKLLILFCVTSGYLSDMLQTVSTDFTQITEMLEETISTVNSATSVLHNPSTNDREELAKVLSVTSIKLGDVFSYKMKNLERAKQIYEQLISNSLTVESVVISHAKIGDMHLLTRDREQALQYFTRALEFLKTSSALDDKNTPLYHWISSKIQKLTDESRL</sequence>
<keyword evidence="1" id="KW-0802">TPR repeat</keyword>
<protein>
    <submittedName>
        <fullName evidence="2">Uncharacterized protein</fullName>
    </submittedName>
</protein>
<dbReference type="InterPro" id="IPR019734">
    <property type="entry name" value="TPR_rpt"/>
</dbReference>
<evidence type="ECO:0000256" key="1">
    <source>
        <dbReference type="PROSITE-ProRule" id="PRU00339"/>
    </source>
</evidence>